<evidence type="ECO:0000313" key="2">
    <source>
        <dbReference type="EMBL" id="OGY66008.1"/>
    </source>
</evidence>
<organism evidence="2 3">
    <name type="scientific">Candidatus Harrisonbacteria bacterium RIFCSPLOWO2_01_FULL_44_18</name>
    <dbReference type="NCBI Taxonomy" id="1798407"/>
    <lineage>
        <taxon>Bacteria</taxon>
        <taxon>Candidatus Harrisoniibacteriota</taxon>
    </lineage>
</organism>
<evidence type="ECO:0000256" key="1">
    <source>
        <dbReference type="SAM" id="MobiDB-lite"/>
    </source>
</evidence>
<reference evidence="2 3" key="1">
    <citation type="journal article" date="2016" name="Nat. Commun.">
        <title>Thousands of microbial genomes shed light on interconnected biogeochemical processes in an aquifer system.</title>
        <authorList>
            <person name="Anantharaman K."/>
            <person name="Brown C.T."/>
            <person name="Hug L.A."/>
            <person name="Sharon I."/>
            <person name="Castelle C.J."/>
            <person name="Probst A.J."/>
            <person name="Thomas B.C."/>
            <person name="Singh A."/>
            <person name="Wilkins M.J."/>
            <person name="Karaoz U."/>
            <person name="Brodie E.L."/>
            <person name="Williams K.H."/>
            <person name="Hubbard S.S."/>
            <person name="Banfield J.F."/>
        </authorList>
    </citation>
    <scope>NUCLEOTIDE SEQUENCE [LARGE SCALE GENOMIC DNA]</scope>
</reference>
<proteinExistence type="predicted"/>
<dbReference type="AlphaFoldDB" id="A0A1G1ZMW9"/>
<comment type="caution">
    <text evidence="2">The sequence shown here is derived from an EMBL/GenBank/DDBJ whole genome shotgun (WGS) entry which is preliminary data.</text>
</comment>
<accession>A0A1G1ZMW9</accession>
<feature type="region of interest" description="Disordered" evidence="1">
    <location>
        <begin position="1"/>
        <end position="24"/>
    </location>
</feature>
<evidence type="ECO:0000313" key="3">
    <source>
        <dbReference type="Proteomes" id="UP000177942"/>
    </source>
</evidence>
<feature type="compositionally biased region" description="Basic and acidic residues" evidence="1">
    <location>
        <begin position="9"/>
        <end position="24"/>
    </location>
</feature>
<dbReference type="EMBL" id="MHJJ01000005">
    <property type="protein sequence ID" value="OGY66008.1"/>
    <property type="molecule type" value="Genomic_DNA"/>
</dbReference>
<name>A0A1G1ZMW9_9BACT</name>
<gene>
    <name evidence="2" type="ORF">A3A16_01325</name>
</gene>
<dbReference type="Proteomes" id="UP000177942">
    <property type="component" value="Unassembled WGS sequence"/>
</dbReference>
<protein>
    <submittedName>
        <fullName evidence="2">Uncharacterized protein</fullName>
    </submittedName>
</protein>
<sequence length="117" mass="13497">MTEAAVSRSQKELSRDGNLEESRAEQVISHIPNLTEAAARTGKNKAVIMDITAKDYERPSQCLFRAWDWRVCKPEWLAGACKLVFDYCQEAGLDPRIEYWHEDVGMKTDGFYMVVHW</sequence>
<dbReference type="STRING" id="1798407.A3A16_01325"/>